<dbReference type="Gene3D" id="3.40.1000.10">
    <property type="entry name" value="Mog1/PsbP, alpha/beta/alpha sandwich"/>
    <property type="match status" value="1"/>
</dbReference>
<dbReference type="KEGG" id="mthd:A3224_01250"/>
<evidence type="ECO:0000313" key="1">
    <source>
        <dbReference type="EMBL" id="AMX01387.1"/>
    </source>
</evidence>
<dbReference type="EMBL" id="JAPHQB010000001">
    <property type="protein sequence ID" value="MCX2800267.1"/>
    <property type="molecule type" value="Genomic_DNA"/>
</dbReference>
<evidence type="ECO:0000313" key="2">
    <source>
        <dbReference type="EMBL" id="MCX2800267.1"/>
    </source>
</evidence>
<dbReference type="Proteomes" id="UP000076077">
    <property type="component" value="Chromosome"/>
</dbReference>
<proteinExistence type="predicted"/>
<protein>
    <submittedName>
        <fullName evidence="1">Uncharacterized protein</fullName>
    </submittedName>
</protein>
<dbReference type="OrthoDB" id="5733945at2"/>
<reference evidence="2" key="3">
    <citation type="submission" date="2022-11" db="EMBL/GenBank/DDBJ databases">
        <title>Chitin-degrading and fungicidal potential of chitinolytic bacterial strains from marine environment of the Pacific Ocean regions.</title>
        <authorList>
            <person name="Pentekhina I."/>
            <person name="Nedashkovskaya O."/>
            <person name="Seitkalieva A."/>
            <person name="Podvolotskaya A."/>
            <person name="Tekutyeva L."/>
            <person name="Balabanova L."/>
        </authorList>
    </citation>
    <scope>NUCLEOTIDE SEQUENCE</scope>
    <source>
        <strain evidence="2">KMM 6838</strain>
    </source>
</reference>
<accession>A0A143HIQ4</accession>
<reference evidence="3" key="2">
    <citation type="submission" date="2016-03" db="EMBL/GenBank/DDBJ databases">
        <authorList>
            <person name="Lee Y.-S."/>
            <person name="Choi Y.-L."/>
        </authorList>
    </citation>
    <scope>NUCLEOTIDE SEQUENCE [LARGE SCALE GENOMIC DNA]</scope>
    <source>
        <strain evidence="3">DAU221</strain>
    </source>
</reference>
<organism evidence="1 3">
    <name type="scientific">Microbulbifer thermotolerans</name>
    <dbReference type="NCBI Taxonomy" id="252514"/>
    <lineage>
        <taxon>Bacteria</taxon>
        <taxon>Pseudomonadati</taxon>
        <taxon>Pseudomonadota</taxon>
        <taxon>Gammaproteobacteria</taxon>
        <taxon>Cellvibrionales</taxon>
        <taxon>Microbulbiferaceae</taxon>
        <taxon>Microbulbifer</taxon>
    </lineage>
</organism>
<sequence length="252" mass="28702">MSFEIVFTGVLREGFSRRQGIDTLCHRFGLNFEQVKRLLSGSRQVIKRVEKRQQADEVMYTLWQGGWNTELLLDNCVIFRSEVAQTCLKRQYSSDQAVSIGLPDVWQCRDDLNPRAVLQAGDGDRHQYVVILKQARQELPPALTLPSYATAQLQQCLARVEEGQLLSGPSPSESETLPLYVSEMSAKLDGTSIHYIVAHFQSQHNFYAIFLWCEGNTFDEQRKLFSQIISSFCLEKEMLQVAESTVEVTEPS</sequence>
<dbReference type="RefSeq" id="WP_067150421.1">
    <property type="nucleotide sequence ID" value="NZ_CP014864.1"/>
</dbReference>
<dbReference type="AlphaFoldDB" id="A0A143HIQ4"/>
<dbReference type="GeneID" id="76606672"/>
<reference evidence="1" key="1">
    <citation type="submission" date="2016-03" db="EMBL/GenBank/DDBJ databases">
        <authorList>
            <person name="Ploux O."/>
        </authorList>
    </citation>
    <scope>NUCLEOTIDE SEQUENCE [LARGE SCALE GENOMIC DNA]</scope>
    <source>
        <strain evidence="1">DAU221</strain>
    </source>
</reference>
<dbReference type="STRING" id="252514.A3224_01250"/>
<dbReference type="EMBL" id="CP014864">
    <property type="protein sequence ID" value="AMX01387.1"/>
    <property type="molecule type" value="Genomic_DNA"/>
</dbReference>
<name>A0A143HIQ4_MICTH</name>
<gene>
    <name evidence="1" type="ORF">A3224_01250</name>
    <name evidence="2" type="ORF">OQJ68_00535</name>
</gene>
<evidence type="ECO:0000313" key="3">
    <source>
        <dbReference type="Proteomes" id="UP000076077"/>
    </source>
</evidence>
<keyword evidence="3" id="KW-1185">Reference proteome</keyword>
<dbReference type="Proteomes" id="UP001209730">
    <property type="component" value="Unassembled WGS sequence"/>
</dbReference>